<dbReference type="EMBL" id="FNHQ01000005">
    <property type="protein sequence ID" value="SDM35236.1"/>
    <property type="molecule type" value="Genomic_DNA"/>
</dbReference>
<keyword evidence="1" id="KW-0560">Oxidoreductase</keyword>
<evidence type="ECO:0000259" key="3">
    <source>
        <dbReference type="Pfam" id="PF25137"/>
    </source>
</evidence>
<dbReference type="PROSITE" id="PS00913">
    <property type="entry name" value="ADH_IRON_1"/>
    <property type="match status" value="1"/>
</dbReference>
<gene>
    <name evidence="4" type="ORF">SAMN05660299_00736</name>
</gene>
<evidence type="ECO:0000313" key="4">
    <source>
        <dbReference type="EMBL" id="SDM35236.1"/>
    </source>
</evidence>
<dbReference type="InterPro" id="IPR018211">
    <property type="entry name" value="ADH_Fe_CS"/>
</dbReference>
<evidence type="ECO:0000256" key="1">
    <source>
        <dbReference type="ARBA" id="ARBA00023002"/>
    </source>
</evidence>
<dbReference type="FunFam" id="3.40.50.1970:FF:000003">
    <property type="entry name" value="Alcohol dehydrogenase, iron-containing"/>
    <property type="match status" value="1"/>
</dbReference>
<dbReference type="Gene3D" id="3.40.50.1970">
    <property type="match status" value="1"/>
</dbReference>
<feature type="domain" description="Alcohol dehydrogenase iron-type/glycerol dehydrogenase GldA" evidence="2">
    <location>
        <begin position="9"/>
        <end position="160"/>
    </location>
</feature>
<evidence type="ECO:0000259" key="2">
    <source>
        <dbReference type="Pfam" id="PF00465"/>
    </source>
</evidence>
<dbReference type="RefSeq" id="WP_091648241.1">
    <property type="nucleotide sequence ID" value="NZ_FNHQ01000005.1"/>
</dbReference>
<dbReference type="OrthoDB" id="9804734at2"/>
<evidence type="ECO:0000313" key="5">
    <source>
        <dbReference type="Proteomes" id="UP000199309"/>
    </source>
</evidence>
<feature type="domain" description="Fe-containing alcohol dehydrogenase-like C-terminal" evidence="3">
    <location>
        <begin position="171"/>
        <end position="373"/>
    </location>
</feature>
<dbReference type="Pfam" id="PF25137">
    <property type="entry name" value="ADH_Fe_C"/>
    <property type="match status" value="1"/>
</dbReference>
<dbReference type="CDD" id="cd08180">
    <property type="entry name" value="PDD"/>
    <property type="match status" value="1"/>
</dbReference>
<dbReference type="GO" id="GO:0046872">
    <property type="term" value="F:metal ion binding"/>
    <property type="evidence" value="ECO:0007669"/>
    <property type="project" value="InterPro"/>
</dbReference>
<dbReference type="GO" id="GO:0004022">
    <property type="term" value="F:alcohol dehydrogenase (NAD+) activity"/>
    <property type="evidence" value="ECO:0007669"/>
    <property type="project" value="TreeGrafter"/>
</dbReference>
<accession>A0A1G9SIB2</accession>
<dbReference type="InterPro" id="IPR001670">
    <property type="entry name" value="ADH_Fe/GldA"/>
</dbReference>
<reference evidence="4 5" key="1">
    <citation type="submission" date="2016-10" db="EMBL/GenBank/DDBJ databases">
        <authorList>
            <person name="de Groot N.N."/>
        </authorList>
    </citation>
    <scope>NUCLEOTIDE SEQUENCE [LARGE SCALE GENOMIC DNA]</scope>
    <source>
        <strain evidence="4 5">DSM 16981</strain>
    </source>
</reference>
<proteinExistence type="predicted"/>
<protein>
    <submittedName>
        <fullName evidence="4">1-propanol dehydrogenase</fullName>
    </submittedName>
</protein>
<organism evidence="4 5">
    <name type="scientific">Megasphaera paucivorans</name>
    <dbReference type="NCBI Taxonomy" id="349095"/>
    <lineage>
        <taxon>Bacteria</taxon>
        <taxon>Bacillati</taxon>
        <taxon>Bacillota</taxon>
        <taxon>Negativicutes</taxon>
        <taxon>Veillonellales</taxon>
        <taxon>Veillonellaceae</taxon>
        <taxon>Megasphaera</taxon>
    </lineage>
</organism>
<dbReference type="STRING" id="349095.SAMN05660299_00736"/>
<dbReference type="Pfam" id="PF00465">
    <property type="entry name" value="Fe-ADH"/>
    <property type="match status" value="1"/>
</dbReference>
<dbReference type="PANTHER" id="PTHR11496:SF83">
    <property type="entry name" value="HYDROXYACID-OXOACID TRANSHYDROGENASE, MITOCHONDRIAL"/>
    <property type="match status" value="1"/>
</dbReference>
<dbReference type="FunFam" id="1.20.1090.10:FF:000001">
    <property type="entry name" value="Aldehyde-alcohol dehydrogenase"/>
    <property type="match status" value="1"/>
</dbReference>
<name>A0A1G9SIB2_9FIRM</name>
<dbReference type="InterPro" id="IPR056798">
    <property type="entry name" value="ADH_Fe_C"/>
</dbReference>
<dbReference type="Proteomes" id="UP000199309">
    <property type="component" value="Unassembled WGS sequence"/>
</dbReference>
<dbReference type="AlphaFoldDB" id="A0A1G9SIB2"/>
<dbReference type="PANTHER" id="PTHR11496">
    <property type="entry name" value="ALCOHOL DEHYDROGENASE"/>
    <property type="match status" value="1"/>
</dbReference>
<dbReference type="PROSITE" id="PS00060">
    <property type="entry name" value="ADH_IRON_2"/>
    <property type="match status" value="1"/>
</dbReference>
<sequence>MAECQIVTKVVTGIHSLTMLRTYRKERILIICDRFLRDNGTIARVTEELDPSNTVSLFADTVPDPTLEVIASGVTMAAGMQPTILIGFGGGAAIDTAKGIIYFSVFGKVVTQKPFFIAIPTTSGTGSEMTAFAVLTDTQTRRKLPVIDDTLYPDLAILDPHLVLSVPPSVTANTGFDVITHAIEAYVSVSASNFTDGVACKSFELALRSLPVCYHDGENIAARKTMLSASNMAGMAFNLSGLGMAHSMAHTLGGIFHVPHGLACAMFLPASITYNSCLSEVKAKYADLAYKVGIAPRSLSHDGAIAALRAVLLALMDNMEMPGYISAPPEPIPQQKYEEEISLMAQNALQDRCLPENPVLLTYAAAVRIFHEIYE</sequence>
<dbReference type="InterPro" id="IPR039697">
    <property type="entry name" value="Alcohol_dehydrogenase_Fe"/>
</dbReference>
<dbReference type="Gene3D" id="1.20.1090.10">
    <property type="entry name" value="Dehydroquinate synthase-like - alpha domain"/>
    <property type="match status" value="1"/>
</dbReference>
<dbReference type="SUPFAM" id="SSF56796">
    <property type="entry name" value="Dehydroquinate synthase-like"/>
    <property type="match status" value="1"/>
</dbReference>
<keyword evidence="5" id="KW-1185">Reference proteome</keyword>